<dbReference type="Pfam" id="PF04072">
    <property type="entry name" value="LCM"/>
    <property type="match status" value="1"/>
</dbReference>
<accession>A0A0D3ISW4</accession>
<dbReference type="GO" id="GO:0008168">
    <property type="term" value="F:methyltransferase activity"/>
    <property type="evidence" value="ECO:0007669"/>
    <property type="project" value="UniProtKB-KW"/>
</dbReference>
<keyword evidence="4" id="KW-1185">Reference proteome</keyword>
<dbReference type="Proteomes" id="UP000013827">
    <property type="component" value="Unassembled WGS sequence"/>
</dbReference>
<evidence type="ECO:0000256" key="1">
    <source>
        <dbReference type="ARBA" id="ARBA00022603"/>
    </source>
</evidence>
<dbReference type="RefSeq" id="XP_005766778.1">
    <property type="nucleotide sequence ID" value="XM_005766721.1"/>
</dbReference>
<dbReference type="GO" id="GO:0032259">
    <property type="term" value="P:methylation"/>
    <property type="evidence" value="ECO:0007669"/>
    <property type="project" value="UniProtKB-KW"/>
</dbReference>
<reference evidence="4" key="1">
    <citation type="journal article" date="2013" name="Nature">
        <title>Pan genome of the phytoplankton Emiliania underpins its global distribution.</title>
        <authorList>
            <person name="Read B.A."/>
            <person name="Kegel J."/>
            <person name="Klute M.J."/>
            <person name="Kuo A."/>
            <person name="Lefebvre S.C."/>
            <person name="Maumus F."/>
            <person name="Mayer C."/>
            <person name="Miller J."/>
            <person name="Monier A."/>
            <person name="Salamov A."/>
            <person name="Young J."/>
            <person name="Aguilar M."/>
            <person name="Claverie J.M."/>
            <person name="Frickenhaus S."/>
            <person name="Gonzalez K."/>
            <person name="Herman E.K."/>
            <person name="Lin Y.C."/>
            <person name="Napier J."/>
            <person name="Ogata H."/>
            <person name="Sarno A.F."/>
            <person name="Shmutz J."/>
            <person name="Schroeder D."/>
            <person name="de Vargas C."/>
            <person name="Verret F."/>
            <person name="von Dassow P."/>
            <person name="Valentin K."/>
            <person name="Van de Peer Y."/>
            <person name="Wheeler G."/>
            <person name="Dacks J.B."/>
            <person name="Delwiche C.F."/>
            <person name="Dyhrman S.T."/>
            <person name="Glockner G."/>
            <person name="John U."/>
            <person name="Richards T."/>
            <person name="Worden A.Z."/>
            <person name="Zhang X."/>
            <person name="Grigoriev I.V."/>
            <person name="Allen A.E."/>
            <person name="Bidle K."/>
            <person name="Borodovsky M."/>
            <person name="Bowler C."/>
            <person name="Brownlee C."/>
            <person name="Cock J.M."/>
            <person name="Elias M."/>
            <person name="Gladyshev V.N."/>
            <person name="Groth M."/>
            <person name="Guda C."/>
            <person name="Hadaegh A."/>
            <person name="Iglesias-Rodriguez M.D."/>
            <person name="Jenkins J."/>
            <person name="Jones B.M."/>
            <person name="Lawson T."/>
            <person name="Leese F."/>
            <person name="Lindquist E."/>
            <person name="Lobanov A."/>
            <person name="Lomsadze A."/>
            <person name="Malik S.B."/>
            <person name="Marsh M.E."/>
            <person name="Mackinder L."/>
            <person name="Mock T."/>
            <person name="Mueller-Roeber B."/>
            <person name="Pagarete A."/>
            <person name="Parker M."/>
            <person name="Probert I."/>
            <person name="Quesneville H."/>
            <person name="Raines C."/>
            <person name="Rensing S.A."/>
            <person name="Riano-Pachon D.M."/>
            <person name="Richier S."/>
            <person name="Rokitta S."/>
            <person name="Shiraiwa Y."/>
            <person name="Soanes D.M."/>
            <person name="van der Giezen M."/>
            <person name="Wahlund T.M."/>
            <person name="Williams B."/>
            <person name="Wilson W."/>
            <person name="Wolfe G."/>
            <person name="Wurch L.L."/>
        </authorList>
    </citation>
    <scope>NUCLEOTIDE SEQUENCE</scope>
</reference>
<organism evidence="3 4">
    <name type="scientific">Emiliania huxleyi (strain CCMP1516)</name>
    <dbReference type="NCBI Taxonomy" id="280463"/>
    <lineage>
        <taxon>Eukaryota</taxon>
        <taxon>Haptista</taxon>
        <taxon>Haptophyta</taxon>
        <taxon>Prymnesiophyceae</taxon>
        <taxon>Isochrysidales</taxon>
        <taxon>Noelaerhabdaceae</taxon>
        <taxon>Emiliania</taxon>
    </lineage>
</organism>
<keyword evidence="1" id="KW-0489">Methyltransferase</keyword>
<evidence type="ECO:0000313" key="3">
    <source>
        <dbReference type="EnsemblProtists" id="EOD14349"/>
    </source>
</evidence>
<dbReference type="InterPro" id="IPR007213">
    <property type="entry name" value="Ppm1/Ppm2/Tcmp"/>
</dbReference>
<sequence>MLDEKWALLGAAGVPPPPHLVSVGCDLSLGPAGWVDELRRRGFDDRRPSVWLLEGLVPYLKPPELEALLRAISELSAPQSSLLATFISPTRPAGSVGASVSVSMNKYTTESPADTLSTFGPAAVVTIGELITRCGARGETMGIQPSDASYTFATACRE</sequence>
<proteinExistence type="predicted"/>
<dbReference type="HOGENOM" id="CLU_1672552_0_0_1"/>
<dbReference type="KEGG" id="ehx:EMIHUDRAFT_356599"/>
<dbReference type="PaxDb" id="2903-EOD14349"/>
<name>A0A0D3ISW4_EMIH1</name>
<dbReference type="SUPFAM" id="SSF53335">
    <property type="entry name" value="S-adenosyl-L-methionine-dependent methyltransferases"/>
    <property type="match status" value="1"/>
</dbReference>
<dbReference type="InterPro" id="IPR029063">
    <property type="entry name" value="SAM-dependent_MTases_sf"/>
</dbReference>
<protein>
    <recommendedName>
        <fullName evidence="5">S-adenosyl-L-methionine-dependent methyltransferase</fullName>
    </recommendedName>
</protein>
<evidence type="ECO:0000256" key="2">
    <source>
        <dbReference type="ARBA" id="ARBA00022679"/>
    </source>
</evidence>
<dbReference type="PROSITE" id="PS51257">
    <property type="entry name" value="PROKAR_LIPOPROTEIN"/>
    <property type="match status" value="1"/>
</dbReference>
<evidence type="ECO:0000313" key="4">
    <source>
        <dbReference type="Proteomes" id="UP000013827"/>
    </source>
</evidence>
<dbReference type="PANTHER" id="PTHR43619">
    <property type="entry name" value="S-ADENOSYL-L-METHIONINE-DEPENDENT METHYLTRANSFERASE YKTD-RELATED"/>
    <property type="match status" value="1"/>
</dbReference>
<dbReference type="AlphaFoldDB" id="A0A0D3ISW4"/>
<dbReference type="EnsemblProtists" id="EOD14349">
    <property type="protein sequence ID" value="EOD14349"/>
    <property type="gene ID" value="EMIHUDRAFT_356599"/>
</dbReference>
<keyword evidence="2" id="KW-0808">Transferase</keyword>
<reference evidence="3" key="2">
    <citation type="submission" date="2024-10" db="UniProtKB">
        <authorList>
            <consortium name="EnsemblProtists"/>
        </authorList>
    </citation>
    <scope>IDENTIFICATION</scope>
</reference>
<dbReference type="PANTHER" id="PTHR43619:SF2">
    <property type="entry name" value="S-ADENOSYL-L-METHIONINE-DEPENDENT METHYLTRANSFERASES SUPERFAMILY PROTEIN"/>
    <property type="match status" value="1"/>
</dbReference>
<dbReference type="Gene3D" id="3.40.50.150">
    <property type="entry name" value="Vaccinia Virus protein VP39"/>
    <property type="match status" value="1"/>
</dbReference>
<dbReference type="GeneID" id="17260459"/>
<evidence type="ECO:0008006" key="5">
    <source>
        <dbReference type="Google" id="ProtNLM"/>
    </source>
</evidence>